<dbReference type="EMBL" id="BMXF01000001">
    <property type="protein sequence ID" value="GHB54996.1"/>
    <property type="molecule type" value="Genomic_DNA"/>
</dbReference>
<protein>
    <recommendedName>
        <fullName evidence="3">DUF349 domain-containing protein</fullName>
    </recommendedName>
</protein>
<reference evidence="1 2" key="1">
    <citation type="journal article" date="2014" name="Int. J. Syst. Evol. Microbiol.">
        <title>Complete genome sequence of Corynebacterium casei LMG S-19264T (=DSM 44701T), isolated from a smear-ripened cheese.</title>
        <authorList>
            <consortium name="US DOE Joint Genome Institute (JGI-PGF)"/>
            <person name="Walter F."/>
            <person name="Albersmeier A."/>
            <person name="Kalinowski J."/>
            <person name="Ruckert C."/>
        </authorList>
    </citation>
    <scope>NUCLEOTIDE SEQUENCE [LARGE SCALE GENOMIC DNA]</scope>
    <source>
        <strain evidence="1 2">KCTC 12866</strain>
    </source>
</reference>
<sequence length="423" mass="50257">MEEKEEYGYVKDGKVFLKGYLGNPDRQIGEVKSTEQEAIDYFKNRFTIAKGKVDTLEKDIEEAQNKGSYLTKLTQLRRKLIGFDAIGDFIPLLDRLDKAEDYLTGLILVNQTKNLEIKRALIEDAREAASIEDWPTATDAVQVVKDKWIRTGPVDNEFQEDVDKQFQDILDDFFHRRREYFAEQNKIVQAKVDEYEKLIKRVKQLSWSKDLDEAYKQARDIRRDWNALGELPPKKFFKINKAYRHFFKLFYDKYNQAKGIQPENREDPRITQQRKLLAEAEDALKNDNIVTASEKAKVLLSKWKEIRIPFRQSDRELSDRFRSTCDKIFELSYLARVISRKYPAFELKSEEEQLRAQIREMEWLVSREKSDLDMATLDVERSLTGDEEQDKRLRGRLNIQKRKVAMKDKILREFQRKLERLER</sequence>
<proteinExistence type="predicted"/>
<comment type="caution">
    <text evidence="1">The sequence shown here is derived from an EMBL/GenBank/DDBJ whole genome shotgun (WGS) entry which is preliminary data.</text>
</comment>
<accession>A0A8J3D1Y2</accession>
<keyword evidence="2" id="KW-1185">Reference proteome</keyword>
<dbReference type="InterPro" id="IPR007139">
    <property type="entry name" value="DUF349"/>
</dbReference>
<name>A0A8J3D1Y2_9BACT</name>
<dbReference type="RefSeq" id="WP_189562787.1">
    <property type="nucleotide sequence ID" value="NZ_BMXF01000001.1"/>
</dbReference>
<dbReference type="AlphaFoldDB" id="A0A8J3D1Y2"/>
<gene>
    <name evidence="1" type="ORF">GCM10007390_05160</name>
</gene>
<dbReference type="Pfam" id="PF03993">
    <property type="entry name" value="DUF349"/>
    <property type="match status" value="2"/>
</dbReference>
<evidence type="ECO:0000313" key="2">
    <source>
        <dbReference type="Proteomes" id="UP000598271"/>
    </source>
</evidence>
<evidence type="ECO:0008006" key="3">
    <source>
        <dbReference type="Google" id="ProtNLM"/>
    </source>
</evidence>
<organism evidence="1 2">
    <name type="scientific">Persicitalea jodogahamensis</name>
    <dbReference type="NCBI Taxonomy" id="402147"/>
    <lineage>
        <taxon>Bacteria</taxon>
        <taxon>Pseudomonadati</taxon>
        <taxon>Bacteroidota</taxon>
        <taxon>Cytophagia</taxon>
        <taxon>Cytophagales</taxon>
        <taxon>Spirosomataceae</taxon>
        <taxon>Persicitalea</taxon>
    </lineage>
</organism>
<dbReference type="Proteomes" id="UP000598271">
    <property type="component" value="Unassembled WGS sequence"/>
</dbReference>
<evidence type="ECO:0000313" key="1">
    <source>
        <dbReference type="EMBL" id="GHB54996.1"/>
    </source>
</evidence>